<evidence type="ECO:0000256" key="5">
    <source>
        <dbReference type="ARBA" id="ARBA00023239"/>
    </source>
</evidence>
<dbReference type="EMBL" id="CAJMWQ010000767">
    <property type="protein sequence ID" value="CAE6378090.1"/>
    <property type="molecule type" value="Genomic_DNA"/>
</dbReference>
<dbReference type="InterPro" id="IPR016191">
    <property type="entry name" value="Ribonuclease/ribotoxin"/>
</dbReference>
<dbReference type="GO" id="GO:0016787">
    <property type="term" value="F:hydrolase activity"/>
    <property type="evidence" value="ECO:0007669"/>
    <property type="project" value="UniProtKB-KW"/>
</dbReference>
<keyword evidence="3" id="KW-0378">Hydrolase</keyword>
<dbReference type="SUPFAM" id="SSF53933">
    <property type="entry name" value="Microbial ribonucleases"/>
    <property type="match status" value="1"/>
</dbReference>
<evidence type="ECO:0000256" key="2">
    <source>
        <dbReference type="ARBA" id="ARBA00022759"/>
    </source>
</evidence>
<name>A0A8H2WFA7_9AGAM</name>
<keyword evidence="2" id="KW-0255">Endonuclease</keyword>
<reference evidence="7" key="1">
    <citation type="submission" date="2021-01" db="EMBL/GenBank/DDBJ databases">
        <authorList>
            <person name="Kaushik A."/>
        </authorList>
    </citation>
    <scope>NUCLEOTIDE SEQUENCE</scope>
    <source>
        <strain evidence="7">AG1-1B</strain>
    </source>
</reference>
<dbReference type="GO" id="GO:0016829">
    <property type="term" value="F:lyase activity"/>
    <property type="evidence" value="ECO:0007669"/>
    <property type="project" value="UniProtKB-KW"/>
</dbReference>
<dbReference type="Gene3D" id="3.10.450.30">
    <property type="entry name" value="Microbial ribonucleases"/>
    <property type="match status" value="1"/>
</dbReference>
<evidence type="ECO:0000256" key="4">
    <source>
        <dbReference type="ARBA" id="ARBA00023157"/>
    </source>
</evidence>
<keyword evidence="5" id="KW-0456">Lyase</keyword>
<dbReference type="Pfam" id="PF00545">
    <property type="entry name" value="Ribonuclease"/>
    <property type="match status" value="1"/>
</dbReference>
<accession>A0A8H2WFA7</accession>
<dbReference type="AlphaFoldDB" id="A0A8H2WFA7"/>
<keyword evidence="4" id="KW-1015">Disulfide bond</keyword>
<gene>
    <name evidence="7" type="ORF">RDB_LOCUS19290</name>
</gene>
<evidence type="ECO:0000256" key="3">
    <source>
        <dbReference type="ARBA" id="ARBA00022801"/>
    </source>
</evidence>
<evidence type="ECO:0000256" key="1">
    <source>
        <dbReference type="ARBA" id="ARBA00022722"/>
    </source>
</evidence>
<keyword evidence="1" id="KW-0540">Nuclease</keyword>
<proteinExistence type="predicted"/>
<dbReference type="GO" id="GO:0004521">
    <property type="term" value="F:RNA endonuclease activity"/>
    <property type="evidence" value="ECO:0007669"/>
    <property type="project" value="InterPro"/>
</dbReference>
<evidence type="ECO:0000256" key="6">
    <source>
        <dbReference type="SAM" id="SignalP"/>
    </source>
</evidence>
<dbReference type="InterPro" id="IPR000026">
    <property type="entry name" value="N1-like"/>
</dbReference>
<dbReference type="PANTHER" id="PTHR42104:SF1">
    <property type="entry name" value="EXTRACELLULAR GUANYL-SPECIFIC RIBONUCLEASE RNTA (AFU_ORTHOLOGUE AFUA_4G03230)"/>
    <property type="match status" value="1"/>
</dbReference>
<dbReference type="PANTHER" id="PTHR42104">
    <property type="entry name" value="EXTRACELLULAR GUANYL-SPECIFIC RIBONUCLEASE RNTA (AFU_ORTHOLOGUE AFUA_4G03230)"/>
    <property type="match status" value="1"/>
</dbReference>
<dbReference type="Proteomes" id="UP000663826">
    <property type="component" value="Unassembled WGS sequence"/>
</dbReference>
<dbReference type="GO" id="GO:0003723">
    <property type="term" value="F:RNA binding"/>
    <property type="evidence" value="ECO:0007669"/>
    <property type="project" value="InterPro"/>
</dbReference>
<keyword evidence="6" id="KW-0732">Signal</keyword>
<organism evidence="7 8">
    <name type="scientific">Rhizoctonia solani</name>
    <dbReference type="NCBI Taxonomy" id="456999"/>
    <lineage>
        <taxon>Eukaryota</taxon>
        <taxon>Fungi</taxon>
        <taxon>Dikarya</taxon>
        <taxon>Basidiomycota</taxon>
        <taxon>Agaricomycotina</taxon>
        <taxon>Agaricomycetes</taxon>
        <taxon>Cantharellales</taxon>
        <taxon>Ceratobasidiaceae</taxon>
        <taxon>Rhizoctonia</taxon>
    </lineage>
</organism>
<feature type="chain" id="PRO_5034833584" evidence="6">
    <location>
        <begin position="19"/>
        <end position="149"/>
    </location>
</feature>
<evidence type="ECO:0000313" key="7">
    <source>
        <dbReference type="EMBL" id="CAE6378090.1"/>
    </source>
</evidence>
<feature type="signal peptide" evidence="6">
    <location>
        <begin position="1"/>
        <end position="18"/>
    </location>
</feature>
<protein>
    <submittedName>
        <fullName evidence="7">Uncharacterized protein</fullName>
    </submittedName>
</protein>
<comment type="caution">
    <text evidence="7">The sequence shown here is derived from an EMBL/GenBank/DDBJ whole genome shotgun (WGS) entry which is preliminary data.</text>
</comment>
<evidence type="ECO:0000313" key="8">
    <source>
        <dbReference type="Proteomes" id="UP000663826"/>
    </source>
</evidence>
<sequence>MVALRHLVVLALSTVTLAFPTPTIDSSHLSKRTISGATAGKCGKNSFSPTQVEAAASAAASRVAQGEQGQVGKNKYPHKFNNREGFQFARDCKAPFYEFPIFQNKVYTGESPGPDRVVIGSVRGADAAYCGLITHTGAGGNKFLQCDPA</sequence>